<proteinExistence type="predicted"/>
<dbReference type="EMBL" id="FN655857">
    <property type="protein sequence ID" value="CBY40281.1"/>
    <property type="molecule type" value="Genomic_DNA"/>
</dbReference>
<reference evidence="1" key="1">
    <citation type="journal article" date="2010" name="Science">
        <title>Plasticity of animal genome architecture unmasked by rapid evolution of a pelagic tunicate.</title>
        <authorList>
            <person name="Denoeud F."/>
            <person name="Henriet S."/>
            <person name="Mungpakdee S."/>
            <person name="Aury J.M."/>
            <person name="Da Silva C."/>
            <person name="Brinkmann H."/>
            <person name="Mikhaleva J."/>
            <person name="Olsen L.C."/>
            <person name="Jubin C."/>
            <person name="Canestro C."/>
            <person name="Bouquet J.M."/>
            <person name="Danks G."/>
            <person name="Poulain J."/>
            <person name="Campsteijn C."/>
            <person name="Adamski M."/>
            <person name="Cross I."/>
            <person name="Yadetie F."/>
            <person name="Muffato M."/>
            <person name="Louis A."/>
            <person name="Butcher S."/>
            <person name="Tsagkogeorga G."/>
            <person name="Konrad A."/>
            <person name="Singh S."/>
            <person name="Jensen M.F."/>
            <person name="Cong E.H."/>
            <person name="Eikeseth-Otteraa H."/>
            <person name="Noel B."/>
            <person name="Anthouard V."/>
            <person name="Porcel B.M."/>
            <person name="Kachouri-Lafond R."/>
            <person name="Nishino A."/>
            <person name="Ugolini M."/>
            <person name="Chourrout P."/>
            <person name="Nishida H."/>
            <person name="Aasland R."/>
            <person name="Huzurbazar S."/>
            <person name="Westhof E."/>
            <person name="Delsuc F."/>
            <person name="Lehrach H."/>
            <person name="Reinhardt R."/>
            <person name="Weissenbach J."/>
            <person name="Roy S.W."/>
            <person name="Artiguenave F."/>
            <person name="Postlethwait J.H."/>
            <person name="Manak J.R."/>
            <person name="Thompson E.M."/>
            <person name="Jaillon O."/>
            <person name="Du Pasquier L."/>
            <person name="Boudinot P."/>
            <person name="Liberles D.A."/>
            <person name="Volff J.N."/>
            <person name="Philippe H."/>
            <person name="Lenhard B."/>
            <person name="Roest Crollius H."/>
            <person name="Wincker P."/>
            <person name="Chourrout D."/>
        </authorList>
    </citation>
    <scope>NUCLEOTIDE SEQUENCE [LARGE SCALE GENOMIC DNA]</scope>
</reference>
<dbReference type="AlphaFoldDB" id="E4YXU8"/>
<organism evidence="1">
    <name type="scientific">Oikopleura dioica</name>
    <name type="common">Tunicate</name>
    <dbReference type="NCBI Taxonomy" id="34765"/>
    <lineage>
        <taxon>Eukaryota</taxon>
        <taxon>Metazoa</taxon>
        <taxon>Chordata</taxon>
        <taxon>Tunicata</taxon>
        <taxon>Appendicularia</taxon>
        <taxon>Copelata</taxon>
        <taxon>Oikopleuridae</taxon>
        <taxon>Oikopleura</taxon>
    </lineage>
</organism>
<gene>
    <name evidence="1" type="ORF">GSOID_T00022269001</name>
</gene>
<dbReference type="Proteomes" id="UP000011014">
    <property type="component" value="Unassembled WGS sequence"/>
</dbReference>
<protein>
    <submittedName>
        <fullName evidence="1">Uncharacterized protein</fullName>
    </submittedName>
</protein>
<accession>E4YXU8</accession>
<sequence>MNSNEIGSQSLGKFHDEENNLTNSAHLYNDQFIKPNQQLSFRKMQTCRGNYLWLSDRHCQR</sequence>
<name>E4YXU8_OIKDI</name>
<evidence type="ECO:0000313" key="1">
    <source>
        <dbReference type="EMBL" id="CBY40281.1"/>
    </source>
</evidence>